<dbReference type="EMBL" id="KV417266">
    <property type="protein sequence ID" value="KZP01707.1"/>
    <property type="molecule type" value="Genomic_DNA"/>
</dbReference>
<name>A0A167S9K3_CALVF</name>
<feature type="region of interest" description="Disordered" evidence="1">
    <location>
        <begin position="138"/>
        <end position="158"/>
    </location>
</feature>
<reference evidence="2 3" key="1">
    <citation type="journal article" date="2016" name="Mol. Biol. Evol.">
        <title>Comparative Genomics of Early-Diverging Mushroom-Forming Fungi Provides Insights into the Origins of Lignocellulose Decay Capabilities.</title>
        <authorList>
            <person name="Nagy L.G."/>
            <person name="Riley R."/>
            <person name="Tritt A."/>
            <person name="Adam C."/>
            <person name="Daum C."/>
            <person name="Floudas D."/>
            <person name="Sun H."/>
            <person name="Yadav J.S."/>
            <person name="Pangilinan J."/>
            <person name="Larsson K.H."/>
            <person name="Matsuura K."/>
            <person name="Barry K."/>
            <person name="Labutti K."/>
            <person name="Kuo R."/>
            <person name="Ohm R.A."/>
            <person name="Bhattacharya S.S."/>
            <person name="Shirouzu T."/>
            <person name="Yoshinaga Y."/>
            <person name="Martin F.M."/>
            <person name="Grigoriev I.V."/>
            <person name="Hibbett D.S."/>
        </authorList>
    </citation>
    <scope>NUCLEOTIDE SEQUENCE [LARGE SCALE GENOMIC DNA]</scope>
    <source>
        <strain evidence="2 3">TUFC12733</strain>
    </source>
</reference>
<sequence>MQHRHRRQGRATAGPVPPQESWGLATTHIPRHPRHPPLLPSGCFRPSSSATCPPGNRNSSFQPPSSATPCSPCHRGRLLPAAAPTQQRTMTIQRILRAARLDNAQRSLQGHDTAQHVSPLLFILLPRGRTRTRIAVSTNRTAPRHRVPPVAPSVRRPAPHSPILRVPCIQQHPLPGETPATPATLTPCHRRALRVRCRLALSRDPFAPGRPAVHRPRPHRPPKTASPSPRSAEIYNRFYPSRVVLCCDLR</sequence>
<dbReference type="AlphaFoldDB" id="A0A167S9K3"/>
<accession>A0A167S9K3</accession>
<evidence type="ECO:0000256" key="1">
    <source>
        <dbReference type="SAM" id="MobiDB-lite"/>
    </source>
</evidence>
<proteinExistence type="predicted"/>
<feature type="compositionally biased region" description="Polar residues" evidence="1">
    <location>
        <begin position="46"/>
        <end position="69"/>
    </location>
</feature>
<evidence type="ECO:0000313" key="3">
    <source>
        <dbReference type="Proteomes" id="UP000076738"/>
    </source>
</evidence>
<dbReference type="Proteomes" id="UP000076738">
    <property type="component" value="Unassembled WGS sequence"/>
</dbReference>
<organism evidence="2 3">
    <name type="scientific">Calocera viscosa (strain TUFC12733)</name>
    <dbReference type="NCBI Taxonomy" id="1330018"/>
    <lineage>
        <taxon>Eukaryota</taxon>
        <taxon>Fungi</taxon>
        <taxon>Dikarya</taxon>
        <taxon>Basidiomycota</taxon>
        <taxon>Agaricomycotina</taxon>
        <taxon>Dacrymycetes</taxon>
        <taxon>Dacrymycetales</taxon>
        <taxon>Dacrymycetaceae</taxon>
        <taxon>Calocera</taxon>
    </lineage>
</organism>
<gene>
    <name evidence="2" type="ORF">CALVIDRAFT_16220</name>
</gene>
<evidence type="ECO:0000313" key="2">
    <source>
        <dbReference type="EMBL" id="KZP01707.1"/>
    </source>
</evidence>
<feature type="compositionally biased region" description="Basic residues" evidence="1">
    <location>
        <begin position="212"/>
        <end position="222"/>
    </location>
</feature>
<feature type="region of interest" description="Disordered" evidence="1">
    <location>
        <begin position="206"/>
        <end position="233"/>
    </location>
</feature>
<protein>
    <submittedName>
        <fullName evidence="2">Uncharacterized protein</fullName>
    </submittedName>
</protein>
<feature type="region of interest" description="Disordered" evidence="1">
    <location>
        <begin position="1"/>
        <end position="71"/>
    </location>
</feature>
<keyword evidence="3" id="KW-1185">Reference proteome</keyword>